<sequence>MEVKIQLRATIKDVAAAAGVSTTAVSLVLNGKSGKISEKTRKQILDAVEKLNYRPNHIATSMVTKTTQTIGLVLPDISNIYFAELSKLIEQACYSYGYNVLYGSTHDMARRDIDYINIFLDRNVDAIIVILSNSIDDHVNDIQKIISTTDTPFIVVDRMLDINVGTTIVVDHKLGGYLATKHLINLGHRSIGCITGPKNVYSSIERLNGYMEALTEANIPIQENLIYEGNFHRESGMEALPYLLGRGVTAIFAFNDMMALGVYKQASYYNLSIPDNLSLVGYDDIFVSDFITPPLTSVEQPVKKLADEAVKQVMKAIKNKPKKQNKELLVFDPVLKVRGSTKPLISK</sequence>
<dbReference type="InterPro" id="IPR010982">
    <property type="entry name" value="Lambda_DNA-bd_dom_sf"/>
</dbReference>
<dbReference type="eggNOG" id="COG1609">
    <property type="taxonomic scope" value="Bacteria"/>
</dbReference>
<proteinExistence type="predicted"/>
<dbReference type="SUPFAM" id="SSF47413">
    <property type="entry name" value="lambda repressor-like DNA-binding domains"/>
    <property type="match status" value="1"/>
</dbReference>
<dbReference type="EMBL" id="CP003065">
    <property type="protein sequence ID" value="AEV67487.1"/>
    <property type="molecule type" value="Genomic_DNA"/>
</dbReference>
<keyword evidence="7" id="KW-1185">Reference proteome</keyword>
<dbReference type="GO" id="GO:0000976">
    <property type="term" value="F:transcription cis-regulatory region binding"/>
    <property type="evidence" value="ECO:0007669"/>
    <property type="project" value="TreeGrafter"/>
</dbReference>
<gene>
    <name evidence="6" type="ordered locus">Clocl_0787</name>
</gene>
<dbReference type="InterPro" id="IPR000843">
    <property type="entry name" value="HTH_LacI"/>
</dbReference>
<dbReference type="Gene3D" id="1.10.260.40">
    <property type="entry name" value="lambda repressor-like DNA-binding domains"/>
    <property type="match status" value="1"/>
</dbReference>
<dbReference type="OrthoDB" id="9775106at2"/>
<accession>G8LVD3</accession>
<dbReference type="HOGENOM" id="CLU_037628_6_0_9"/>
<keyword evidence="1" id="KW-0678">Repressor</keyword>
<reference evidence="7" key="1">
    <citation type="submission" date="2011-12" db="EMBL/GenBank/DDBJ databases">
        <title>Complete sequence of Clostridium clariflavum DSM 19732.</title>
        <authorList>
            <consortium name="US DOE Joint Genome Institute"/>
            <person name="Lucas S."/>
            <person name="Han J."/>
            <person name="Lapidus A."/>
            <person name="Cheng J.-F."/>
            <person name="Goodwin L."/>
            <person name="Pitluck S."/>
            <person name="Peters L."/>
            <person name="Teshima H."/>
            <person name="Detter J.C."/>
            <person name="Han C."/>
            <person name="Tapia R."/>
            <person name="Land M."/>
            <person name="Hauser L."/>
            <person name="Kyrpides N."/>
            <person name="Ivanova N."/>
            <person name="Pagani I."/>
            <person name="Kitzmiller T."/>
            <person name="Lynd L."/>
            <person name="Izquierdo J."/>
            <person name="Woyke T."/>
        </authorList>
    </citation>
    <scope>NUCLEOTIDE SEQUENCE [LARGE SCALE GENOMIC DNA]</scope>
    <source>
        <strain evidence="7">DSM 19732 / NBRC 101661 / EBR45</strain>
    </source>
</reference>
<dbReference type="CDD" id="cd01392">
    <property type="entry name" value="HTH_LacI"/>
    <property type="match status" value="1"/>
</dbReference>
<dbReference type="AlphaFoldDB" id="G8LVD3"/>
<dbReference type="Proteomes" id="UP000005435">
    <property type="component" value="Chromosome"/>
</dbReference>
<dbReference type="PANTHER" id="PTHR30146">
    <property type="entry name" value="LACI-RELATED TRANSCRIPTIONAL REPRESSOR"/>
    <property type="match status" value="1"/>
</dbReference>
<dbReference type="Pfam" id="PF00532">
    <property type="entry name" value="Peripla_BP_1"/>
    <property type="match status" value="1"/>
</dbReference>
<dbReference type="CDD" id="cd06267">
    <property type="entry name" value="PBP1_LacI_sugar_binding-like"/>
    <property type="match status" value="1"/>
</dbReference>
<dbReference type="Gene3D" id="3.40.50.2300">
    <property type="match status" value="2"/>
</dbReference>
<dbReference type="Pfam" id="PF00356">
    <property type="entry name" value="LacI"/>
    <property type="match status" value="1"/>
</dbReference>
<dbReference type="InterPro" id="IPR001761">
    <property type="entry name" value="Peripla_BP/Lac1_sug-bd_dom"/>
</dbReference>
<evidence type="ECO:0000313" key="7">
    <source>
        <dbReference type="Proteomes" id="UP000005435"/>
    </source>
</evidence>
<protein>
    <submittedName>
        <fullName evidence="6">Transcriptional regulator</fullName>
    </submittedName>
</protein>
<feature type="domain" description="HTH lacI-type" evidence="5">
    <location>
        <begin position="9"/>
        <end position="64"/>
    </location>
</feature>
<evidence type="ECO:0000313" key="6">
    <source>
        <dbReference type="EMBL" id="AEV67487.1"/>
    </source>
</evidence>
<dbReference type="InterPro" id="IPR028082">
    <property type="entry name" value="Peripla_BP_I"/>
</dbReference>
<reference evidence="6 7" key="2">
    <citation type="journal article" date="2012" name="Stand. Genomic Sci.">
        <title>Complete Genome Sequence of Clostridium clariflavum DSM 19732.</title>
        <authorList>
            <person name="Izquierdo J.A."/>
            <person name="Goodwin L."/>
            <person name="Davenport K.W."/>
            <person name="Teshima H."/>
            <person name="Bruce D."/>
            <person name="Detter C."/>
            <person name="Tapia R."/>
            <person name="Han S."/>
            <person name="Land M."/>
            <person name="Hauser L."/>
            <person name="Jeffries C.D."/>
            <person name="Han J."/>
            <person name="Pitluck S."/>
            <person name="Nolan M."/>
            <person name="Chen A."/>
            <person name="Huntemann M."/>
            <person name="Mavromatis K."/>
            <person name="Mikhailova N."/>
            <person name="Liolios K."/>
            <person name="Woyke T."/>
            <person name="Lynd L.R."/>
        </authorList>
    </citation>
    <scope>NUCLEOTIDE SEQUENCE [LARGE SCALE GENOMIC DNA]</scope>
    <source>
        <strain evidence="7">DSM 19732 / NBRC 101661 / EBR45</strain>
    </source>
</reference>
<dbReference type="PANTHER" id="PTHR30146:SF148">
    <property type="entry name" value="HTH-TYPE TRANSCRIPTIONAL REPRESSOR PURR-RELATED"/>
    <property type="match status" value="1"/>
</dbReference>
<evidence type="ECO:0000256" key="2">
    <source>
        <dbReference type="ARBA" id="ARBA00023015"/>
    </source>
</evidence>
<dbReference type="GO" id="GO:0003700">
    <property type="term" value="F:DNA-binding transcription factor activity"/>
    <property type="evidence" value="ECO:0007669"/>
    <property type="project" value="TreeGrafter"/>
</dbReference>
<name>G8LVD3_ACECE</name>
<evidence type="ECO:0000256" key="3">
    <source>
        <dbReference type="ARBA" id="ARBA00023125"/>
    </source>
</evidence>
<dbReference type="STRING" id="720554.Clocl_0787"/>
<dbReference type="SMART" id="SM00354">
    <property type="entry name" value="HTH_LACI"/>
    <property type="match status" value="1"/>
</dbReference>
<dbReference type="PROSITE" id="PS50932">
    <property type="entry name" value="HTH_LACI_2"/>
    <property type="match status" value="1"/>
</dbReference>
<keyword evidence="3" id="KW-0238">DNA-binding</keyword>
<evidence type="ECO:0000259" key="5">
    <source>
        <dbReference type="PROSITE" id="PS50932"/>
    </source>
</evidence>
<dbReference type="SUPFAM" id="SSF53822">
    <property type="entry name" value="Periplasmic binding protein-like I"/>
    <property type="match status" value="1"/>
</dbReference>
<organism evidence="6 7">
    <name type="scientific">Acetivibrio clariflavus (strain DSM 19732 / NBRC 101661 / EBR45)</name>
    <name type="common">Clostridium clariflavum</name>
    <dbReference type="NCBI Taxonomy" id="720554"/>
    <lineage>
        <taxon>Bacteria</taxon>
        <taxon>Bacillati</taxon>
        <taxon>Bacillota</taxon>
        <taxon>Clostridia</taxon>
        <taxon>Eubacteriales</taxon>
        <taxon>Oscillospiraceae</taxon>
        <taxon>Acetivibrio</taxon>
    </lineage>
</organism>
<keyword evidence="4" id="KW-0804">Transcription</keyword>
<dbReference type="PROSITE" id="PS00356">
    <property type="entry name" value="HTH_LACI_1"/>
    <property type="match status" value="1"/>
</dbReference>
<evidence type="ECO:0000256" key="4">
    <source>
        <dbReference type="ARBA" id="ARBA00023163"/>
    </source>
</evidence>
<dbReference type="KEGG" id="ccl:Clocl_0787"/>
<evidence type="ECO:0000256" key="1">
    <source>
        <dbReference type="ARBA" id="ARBA00022491"/>
    </source>
</evidence>
<keyword evidence="2" id="KW-0805">Transcription regulation</keyword>